<dbReference type="HOGENOM" id="CLU_628042_0_0_7"/>
<dbReference type="PANTHER" id="PTHR33803">
    <property type="entry name" value="IS1478 TRANSPOSASE"/>
    <property type="match status" value="1"/>
</dbReference>
<accession>W4L3S8</accession>
<sequence>MIAQTFQDAFSPQWLKTHLPDPTNELITLRHIIPWQAIIDRLVPFYNTQKGRTGQPLRTMVAVSLIARLRQFSDRRVIKEIKENRYIQYFCNVPDAILKTCMHPTTLSTFRKRLGIQGITFIEEEVFTHLRDAHAIETDMMLQDSTVLESSIIYPTDVRLLYKAFDKMAIFAKQAQIEPWWDQAQIKKLWRAHNLDGSKPLAYLCAFHLLFEAALETFAEYQQNLPDGSLKTQSQPLLDALLILDEQTQLKLEGQTHIPGRLVSLDDLDARPIQKGKRHPKTEFGTMLQLSFNRQGFMITAENFIGKPDDKKLYAPTLERFRKRMGASPSGAVTDLGYRSPKNLRLSHEDLDWVLMGERSDVEEAHQEAALKARSATEGFIAVAKNLRGFGQSLYRGLEGATIWTSLNQCAYNLKKLLQLYHSELLSEQTRMALRL</sequence>
<dbReference type="Proteomes" id="UP000019141">
    <property type="component" value="Unassembled WGS sequence"/>
</dbReference>
<dbReference type="EMBL" id="AZHW01001545">
    <property type="protein sequence ID" value="ETW92300.1"/>
    <property type="molecule type" value="Genomic_DNA"/>
</dbReference>
<evidence type="ECO:0000313" key="2">
    <source>
        <dbReference type="EMBL" id="ETW92300.1"/>
    </source>
</evidence>
<evidence type="ECO:0000259" key="1">
    <source>
        <dbReference type="Pfam" id="PF05598"/>
    </source>
</evidence>
<organism evidence="2 3">
    <name type="scientific">Entotheonella factor</name>
    <dbReference type="NCBI Taxonomy" id="1429438"/>
    <lineage>
        <taxon>Bacteria</taxon>
        <taxon>Pseudomonadati</taxon>
        <taxon>Nitrospinota/Tectimicrobiota group</taxon>
        <taxon>Candidatus Tectimicrobiota</taxon>
        <taxon>Candidatus Entotheonellia</taxon>
        <taxon>Candidatus Entotheonellales</taxon>
        <taxon>Candidatus Entotheonellaceae</taxon>
        <taxon>Candidatus Entotheonella</taxon>
    </lineage>
</organism>
<proteinExistence type="predicted"/>
<feature type="domain" description="Transposase InsH N-terminal" evidence="1">
    <location>
        <begin position="17"/>
        <end position="113"/>
    </location>
</feature>
<evidence type="ECO:0000313" key="3">
    <source>
        <dbReference type="Proteomes" id="UP000019141"/>
    </source>
</evidence>
<keyword evidence="3" id="KW-1185">Reference proteome</keyword>
<gene>
    <name evidence="2" type="ORF">ETSY1_44255</name>
</gene>
<dbReference type="InterPro" id="IPR008490">
    <property type="entry name" value="Transposase_InsH_N"/>
</dbReference>
<dbReference type="Pfam" id="PF05598">
    <property type="entry name" value="DUF772"/>
    <property type="match status" value="1"/>
</dbReference>
<protein>
    <recommendedName>
        <fullName evidence="1">Transposase InsH N-terminal domain-containing protein</fullName>
    </recommendedName>
</protein>
<dbReference type="PANTHER" id="PTHR33803:SF3">
    <property type="entry name" value="BLL1974 PROTEIN"/>
    <property type="match status" value="1"/>
</dbReference>
<dbReference type="AlphaFoldDB" id="W4L3S8"/>
<comment type="caution">
    <text evidence="2">The sequence shown here is derived from an EMBL/GenBank/DDBJ whole genome shotgun (WGS) entry which is preliminary data.</text>
</comment>
<name>W4L3S8_ENTF1</name>
<reference evidence="2 3" key="1">
    <citation type="journal article" date="2014" name="Nature">
        <title>An environmental bacterial taxon with a large and distinct metabolic repertoire.</title>
        <authorList>
            <person name="Wilson M.C."/>
            <person name="Mori T."/>
            <person name="Ruckert C."/>
            <person name="Uria A.R."/>
            <person name="Helf M.J."/>
            <person name="Takada K."/>
            <person name="Gernert C."/>
            <person name="Steffens U.A."/>
            <person name="Heycke N."/>
            <person name="Schmitt S."/>
            <person name="Rinke C."/>
            <person name="Helfrich E.J."/>
            <person name="Brachmann A.O."/>
            <person name="Gurgui C."/>
            <person name="Wakimoto T."/>
            <person name="Kracht M."/>
            <person name="Crusemann M."/>
            <person name="Hentschel U."/>
            <person name="Abe I."/>
            <person name="Matsunaga S."/>
            <person name="Kalinowski J."/>
            <person name="Takeyama H."/>
            <person name="Piel J."/>
        </authorList>
    </citation>
    <scope>NUCLEOTIDE SEQUENCE [LARGE SCALE GENOMIC DNA]</scope>
    <source>
        <strain evidence="3">TSY1</strain>
    </source>
</reference>